<accession>A0ABR6IE36</accession>
<evidence type="ECO:0000313" key="2">
    <source>
        <dbReference type="Proteomes" id="UP000583101"/>
    </source>
</evidence>
<gene>
    <name evidence="1" type="ORF">GGR35_003955</name>
</gene>
<comment type="caution">
    <text evidence="1">The sequence shown here is derived from an EMBL/GenBank/DDBJ whole genome shotgun (WGS) entry which is preliminary data.</text>
</comment>
<evidence type="ECO:0000313" key="1">
    <source>
        <dbReference type="EMBL" id="MBB3971327.1"/>
    </source>
</evidence>
<dbReference type="EMBL" id="JACIEG010000009">
    <property type="protein sequence ID" value="MBB3971327.1"/>
    <property type="molecule type" value="Genomic_DNA"/>
</dbReference>
<dbReference type="Proteomes" id="UP000583101">
    <property type="component" value="Unassembled WGS sequence"/>
</dbReference>
<organism evidence="1 2">
    <name type="scientific">Mucilaginibacter phyllosphaerae</name>
    <dbReference type="NCBI Taxonomy" id="1812349"/>
    <lineage>
        <taxon>Bacteria</taxon>
        <taxon>Pseudomonadati</taxon>
        <taxon>Bacteroidota</taxon>
        <taxon>Sphingobacteriia</taxon>
        <taxon>Sphingobacteriales</taxon>
        <taxon>Sphingobacteriaceae</taxon>
        <taxon>Mucilaginibacter</taxon>
    </lineage>
</organism>
<sequence length="42" mass="4671">MLHAIKIVGNPLTIVIRFRLKSPGGERSGDFVIISHFSDFSD</sequence>
<name>A0ABR6IE36_9SPHI</name>
<proteinExistence type="predicted"/>
<reference evidence="1 2" key="1">
    <citation type="submission" date="2020-08" db="EMBL/GenBank/DDBJ databases">
        <title>Genomic Encyclopedia of Type Strains, Phase IV (KMG-IV): sequencing the most valuable type-strain genomes for metagenomic binning, comparative biology and taxonomic classification.</title>
        <authorList>
            <person name="Goeker M."/>
        </authorList>
    </citation>
    <scope>NUCLEOTIDE SEQUENCE [LARGE SCALE GENOMIC DNA]</scope>
    <source>
        <strain evidence="1 2">DSM 100995</strain>
    </source>
</reference>
<protein>
    <submittedName>
        <fullName evidence="1">Uncharacterized protein</fullName>
    </submittedName>
</protein>
<keyword evidence="2" id="KW-1185">Reference proteome</keyword>